<dbReference type="Gene3D" id="2.40.110.10">
    <property type="entry name" value="Butyryl-CoA Dehydrogenase, subunit A, domain 2"/>
    <property type="match status" value="1"/>
</dbReference>
<name>A0A543IGM3_9ACTN</name>
<dbReference type="OrthoDB" id="2769798at2"/>
<feature type="domain" description="Acyl-CoA oxidase/dehydrogenase middle" evidence="8">
    <location>
        <begin position="125"/>
        <end position="221"/>
    </location>
</feature>
<dbReference type="GO" id="GO:0003995">
    <property type="term" value="F:acyl-CoA dehydrogenase activity"/>
    <property type="evidence" value="ECO:0007669"/>
    <property type="project" value="InterPro"/>
</dbReference>
<dbReference type="InterPro" id="IPR009100">
    <property type="entry name" value="AcylCoA_DH/oxidase_NM_dom_sf"/>
</dbReference>
<dbReference type="GO" id="GO:0050660">
    <property type="term" value="F:flavin adenine dinucleotide binding"/>
    <property type="evidence" value="ECO:0007669"/>
    <property type="project" value="InterPro"/>
</dbReference>
<evidence type="ECO:0000313" key="11">
    <source>
        <dbReference type="Proteomes" id="UP000316706"/>
    </source>
</evidence>
<dbReference type="InterPro" id="IPR006089">
    <property type="entry name" value="Acyl-CoA_DH_CS"/>
</dbReference>
<comment type="similarity">
    <text evidence="2 6">Belongs to the acyl-CoA dehydrogenase family.</text>
</comment>
<dbReference type="Gene3D" id="1.20.140.10">
    <property type="entry name" value="Butyryl-CoA Dehydrogenase, subunit A, domain 3"/>
    <property type="match status" value="1"/>
</dbReference>
<accession>A0A543IGM3</accession>
<protein>
    <submittedName>
        <fullName evidence="10">Alkylation response protein AidB-like acyl-CoA dehydrogenase</fullName>
    </submittedName>
</protein>
<feature type="domain" description="Acyl-CoA dehydrogenase/oxidase C-terminal" evidence="7">
    <location>
        <begin position="233"/>
        <end position="381"/>
    </location>
</feature>
<evidence type="ECO:0000259" key="9">
    <source>
        <dbReference type="Pfam" id="PF02771"/>
    </source>
</evidence>
<keyword evidence="4 6" id="KW-0274">FAD</keyword>
<evidence type="ECO:0000256" key="4">
    <source>
        <dbReference type="ARBA" id="ARBA00022827"/>
    </source>
</evidence>
<dbReference type="SUPFAM" id="SSF56645">
    <property type="entry name" value="Acyl-CoA dehydrogenase NM domain-like"/>
    <property type="match status" value="1"/>
</dbReference>
<comment type="cofactor">
    <cofactor evidence="1 6">
        <name>FAD</name>
        <dbReference type="ChEBI" id="CHEBI:57692"/>
    </cofactor>
</comment>
<dbReference type="PROSITE" id="PS00072">
    <property type="entry name" value="ACYL_COA_DH_1"/>
    <property type="match status" value="1"/>
</dbReference>
<evidence type="ECO:0000259" key="8">
    <source>
        <dbReference type="Pfam" id="PF02770"/>
    </source>
</evidence>
<dbReference type="PIRSF" id="PIRSF016578">
    <property type="entry name" value="HsaA"/>
    <property type="match status" value="1"/>
</dbReference>
<gene>
    <name evidence="10" type="ORF">FHX41_3439</name>
</gene>
<dbReference type="Proteomes" id="UP000316706">
    <property type="component" value="Unassembled WGS sequence"/>
</dbReference>
<dbReference type="InterPro" id="IPR013786">
    <property type="entry name" value="AcylCoA_DH/ox_N"/>
</dbReference>
<keyword evidence="3 6" id="KW-0285">Flavoprotein</keyword>
<comment type="caution">
    <text evidence="10">The sequence shown here is derived from an EMBL/GenBank/DDBJ whole genome shotgun (WGS) entry which is preliminary data.</text>
</comment>
<dbReference type="InterPro" id="IPR036250">
    <property type="entry name" value="AcylCo_DH-like_C"/>
</dbReference>
<evidence type="ECO:0000256" key="1">
    <source>
        <dbReference type="ARBA" id="ARBA00001974"/>
    </source>
</evidence>
<evidence type="ECO:0000256" key="3">
    <source>
        <dbReference type="ARBA" id="ARBA00022630"/>
    </source>
</evidence>
<dbReference type="RefSeq" id="WP_141970099.1">
    <property type="nucleotide sequence ID" value="NZ_VFPO01000001.1"/>
</dbReference>
<dbReference type="FunFam" id="1.20.140.10:FF:000001">
    <property type="entry name" value="Acyl-CoA dehydrogenase"/>
    <property type="match status" value="1"/>
</dbReference>
<keyword evidence="5 6" id="KW-0560">Oxidoreductase</keyword>
<dbReference type="InterPro" id="IPR037069">
    <property type="entry name" value="AcylCoA_DH/ox_N_sf"/>
</dbReference>
<evidence type="ECO:0000256" key="5">
    <source>
        <dbReference type="ARBA" id="ARBA00023002"/>
    </source>
</evidence>
<keyword evidence="11" id="KW-1185">Reference proteome</keyword>
<dbReference type="Pfam" id="PF02771">
    <property type="entry name" value="Acyl-CoA_dh_N"/>
    <property type="match status" value="1"/>
</dbReference>
<organism evidence="10 11">
    <name type="scientific">Actinomadura hallensis</name>
    <dbReference type="NCBI Taxonomy" id="337895"/>
    <lineage>
        <taxon>Bacteria</taxon>
        <taxon>Bacillati</taxon>
        <taxon>Actinomycetota</taxon>
        <taxon>Actinomycetes</taxon>
        <taxon>Streptosporangiales</taxon>
        <taxon>Thermomonosporaceae</taxon>
        <taxon>Actinomadura</taxon>
    </lineage>
</organism>
<dbReference type="Pfam" id="PF02770">
    <property type="entry name" value="Acyl-CoA_dh_M"/>
    <property type="match status" value="1"/>
</dbReference>
<dbReference type="InterPro" id="IPR009075">
    <property type="entry name" value="AcylCo_DH/oxidase_C"/>
</dbReference>
<dbReference type="PANTHER" id="PTHR43884:SF12">
    <property type="entry name" value="ISOVALERYL-COA DEHYDROGENASE, MITOCHONDRIAL-RELATED"/>
    <property type="match status" value="1"/>
</dbReference>
<dbReference type="Pfam" id="PF00441">
    <property type="entry name" value="Acyl-CoA_dh_1"/>
    <property type="match status" value="1"/>
</dbReference>
<dbReference type="AlphaFoldDB" id="A0A543IGM3"/>
<sequence>MESDLFEEDHLEFGRTVAEFVKRHVEPNLERWDRDRLIDRETWLAAGKQGLLGLAVPEEYGGPGVDDYRFRVILQLEIAKAGASSLQSGFSTNDDIVLSYLLRHADDEQKRRWLPGFVTGETIGAIGMTEPGAGSDLRGIKTTAVRKGDGWVLNGSKTFITSGILADLVVVFARTGEDENGREGYSLFVVEEGMPGFTRGRKLDKVGLHAQDTAELFFDDVHVPAENLLGEVGSGLDYLKQSLPLERLGIAIAGQASAEAALEWTLDYVRERKAFGKRIADFQVIAHRLAELRTSIEVSRAYLDRCVRAYNDGTLSAVDAAKAKYWATDLQGEVIDAAVQMHGGYGYMMEYPVARAFVDARVQRIYGGTNEIMKEIIQRDLIGRP</sequence>
<dbReference type="PANTHER" id="PTHR43884">
    <property type="entry name" value="ACYL-COA DEHYDROGENASE"/>
    <property type="match status" value="1"/>
</dbReference>
<evidence type="ECO:0000256" key="6">
    <source>
        <dbReference type="RuleBase" id="RU362125"/>
    </source>
</evidence>
<proteinExistence type="inferred from homology"/>
<evidence type="ECO:0000256" key="2">
    <source>
        <dbReference type="ARBA" id="ARBA00009347"/>
    </source>
</evidence>
<reference evidence="10 11" key="1">
    <citation type="submission" date="2019-06" db="EMBL/GenBank/DDBJ databases">
        <title>Sequencing the genomes of 1000 actinobacteria strains.</title>
        <authorList>
            <person name="Klenk H.-P."/>
        </authorList>
    </citation>
    <scope>NUCLEOTIDE SEQUENCE [LARGE SCALE GENOMIC DNA]</scope>
    <source>
        <strain evidence="10 11">DSM 45043</strain>
    </source>
</reference>
<dbReference type="PROSITE" id="PS00073">
    <property type="entry name" value="ACYL_COA_DH_2"/>
    <property type="match status" value="1"/>
</dbReference>
<dbReference type="InterPro" id="IPR006091">
    <property type="entry name" value="Acyl-CoA_Oxase/DH_mid-dom"/>
</dbReference>
<dbReference type="Gene3D" id="1.10.540.10">
    <property type="entry name" value="Acyl-CoA dehydrogenase/oxidase, N-terminal domain"/>
    <property type="match status" value="1"/>
</dbReference>
<evidence type="ECO:0000259" key="7">
    <source>
        <dbReference type="Pfam" id="PF00441"/>
    </source>
</evidence>
<dbReference type="FunFam" id="2.40.110.10:FF:000002">
    <property type="entry name" value="Acyl-CoA dehydrogenase fadE12"/>
    <property type="match status" value="1"/>
</dbReference>
<evidence type="ECO:0000313" key="10">
    <source>
        <dbReference type="EMBL" id="TQM69731.1"/>
    </source>
</evidence>
<dbReference type="SUPFAM" id="SSF47203">
    <property type="entry name" value="Acyl-CoA dehydrogenase C-terminal domain-like"/>
    <property type="match status" value="1"/>
</dbReference>
<dbReference type="EMBL" id="VFPO01000001">
    <property type="protein sequence ID" value="TQM69731.1"/>
    <property type="molecule type" value="Genomic_DNA"/>
</dbReference>
<feature type="domain" description="Acyl-CoA dehydrogenase/oxidase N-terminal" evidence="9">
    <location>
        <begin position="8"/>
        <end position="121"/>
    </location>
</feature>
<dbReference type="InterPro" id="IPR046373">
    <property type="entry name" value="Acyl-CoA_Oxase/DH_mid-dom_sf"/>
</dbReference>